<evidence type="ECO:0000259" key="2">
    <source>
        <dbReference type="Pfam" id="PF13472"/>
    </source>
</evidence>
<proteinExistence type="predicted"/>
<keyword evidence="1" id="KW-0472">Membrane</keyword>
<dbReference type="Gene3D" id="3.40.50.1110">
    <property type="entry name" value="SGNH hydrolase"/>
    <property type="match status" value="1"/>
</dbReference>
<keyword evidence="1" id="KW-0812">Transmembrane</keyword>
<evidence type="ECO:0000313" key="3">
    <source>
        <dbReference type="EMBL" id="MBN1571880.1"/>
    </source>
</evidence>
<dbReference type="InterPro" id="IPR051532">
    <property type="entry name" value="Ester_Hydrolysis_Enzymes"/>
</dbReference>
<protein>
    <submittedName>
        <fullName evidence="3">SGNH/GDSL hydrolase family protein</fullName>
    </submittedName>
</protein>
<dbReference type="GO" id="GO:0016787">
    <property type="term" value="F:hydrolase activity"/>
    <property type="evidence" value="ECO:0007669"/>
    <property type="project" value="UniProtKB-KW"/>
</dbReference>
<dbReference type="InterPro" id="IPR013830">
    <property type="entry name" value="SGNH_hydro"/>
</dbReference>
<organism evidence="3 4">
    <name type="scientific">Candidatus Zymogenus saltonus</name>
    <dbReference type="NCBI Taxonomy" id="2844893"/>
    <lineage>
        <taxon>Bacteria</taxon>
        <taxon>Deltaproteobacteria</taxon>
        <taxon>Candidatus Zymogenia</taxon>
        <taxon>Candidatus Zymogeniales</taxon>
        <taxon>Candidatus Zymogenaceae</taxon>
        <taxon>Candidatus Zymogenus</taxon>
    </lineage>
</organism>
<dbReference type="AlphaFoldDB" id="A0A9D8PNH4"/>
<name>A0A9D8PNH4_9DELT</name>
<feature type="transmembrane region" description="Helical" evidence="1">
    <location>
        <begin position="5"/>
        <end position="27"/>
    </location>
</feature>
<keyword evidence="1" id="KW-1133">Transmembrane helix</keyword>
<accession>A0A9D8PNH4</accession>
<gene>
    <name evidence="3" type="ORF">JW984_01650</name>
</gene>
<dbReference type="PANTHER" id="PTHR30383">
    <property type="entry name" value="THIOESTERASE 1/PROTEASE 1/LYSOPHOSPHOLIPASE L1"/>
    <property type="match status" value="1"/>
</dbReference>
<evidence type="ECO:0000256" key="1">
    <source>
        <dbReference type="SAM" id="Phobius"/>
    </source>
</evidence>
<dbReference type="EMBL" id="JAFGIX010000008">
    <property type="protein sequence ID" value="MBN1571880.1"/>
    <property type="molecule type" value="Genomic_DNA"/>
</dbReference>
<dbReference type="Pfam" id="PF13472">
    <property type="entry name" value="Lipase_GDSL_2"/>
    <property type="match status" value="1"/>
</dbReference>
<dbReference type="InterPro" id="IPR036514">
    <property type="entry name" value="SGNH_hydro_sf"/>
</dbReference>
<sequence length="290" mass="31688">MIKKILLGVGALIVALVLLYTALYLIIEPKANMEPDNSPAHYLAEIKANSENKVLVCVGDSITHGRISHNYVDDLASGLSDKGFDVVNAGINGDLAYNVLVRKDEIVACDPDYISIFVGTNDVLGSLGEKQAEDCIKEKNLPQKPTEEFFRESLTELVKRLKENTDAKIAILSIPPVGEDLEAVPCLRSVEYSGIIKEIAAENGLTYLPLNEKMIEYLKEKGNEPGVSYESKGQFTFVMYVAILKSYVLGRSYNEISAANGLLLLSDLVHLNGVGAEMVSDMIGDFVLNN</sequence>
<comment type="caution">
    <text evidence="3">The sequence shown here is derived from an EMBL/GenBank/DDBJ whole genome shotgun (WGS) entry which is preliminary data.</text>
</comment>
<dbReference type="Proteomes" id="UP000809273">
    <property type="component" value="Unassembled WGS sequence"/>
</dbReference>
<evidence type="ECO:0000313" key="4">
    <source>
        <dbReference type="Proteomes" id="UP000809273"/>
    </source>
</evidence>
<dbReference type="SUPFAM" id="SSF52266">
    <property type="entry name" value="SGNH hydrolase"/>
    <property type="match status" value="1"/>
</dbReference>
<feature type="domain" description="SGNH hydrolase-type esterase" evidence="2">
    <location>
        <begin position="57"/>
        <end position="214"/>
    </location>
</feature>
<keyword evidence="3" id="KW-0378">Hydrolase</keyword>
<reference evidence="3" key="2">
    <citation type="submission" date="2021-01" db="EMBL/GenBank/DDBJ databases">
        <authorList>
            <person name="Hahn C.R."/>
            <person name="Youssef N.H."/>
            <person name="Elshahed M."/>
        </authorList>
    </citation>
    <scope>NUCLEOTIDE SEQUENCE</scope>
    <source>
        <strain evidence="3">Zod_Metabat.24</strain>
    </source>
</reference>
<reference evidence="3" key="1">
    <citation type="journal article" date="2021" name="Environ. Microbiol.">
        <title>Genomic characterization of three novel Desulfobacterota classes expand the metabolic and phylogenetic diversity of the phylum.</title>
        <authorList>
            <person name="Murphy C.L."/>
            <person name="Biggerstaff J."/>
            <person name="Eichhorn A."/>
            <person name="Ewing E."/>
            <person name="Shahan R."/>
            <person name="Soriano D."/>
            <person name="Stewart S."/>
            <person name="VanMol K."/>
            <person name="Walker R."/>
            <person name="Walters P."/>
            <person name="Elshahed M.S."/>
            <person name="Youssef N.H."/>
        </authorList>
    </citation>
    <scope>NUCLEOTIDE SEQUENCE</scope>
    <source>
        <strain evidence="3">Zod_Metabat.24</strain>
    </source>
</reference>